<proteinExistence type="inferred from homology"/>
<evidence type="ECO:0000256" key="1">
    <source>
        <dbReference type="ARBA" id="ARBA00008000"/>
    </source>
</evidence>
<dbReference type="Gene3D" id="3.30.465.10">
    <property type="match status" value="1"/>
</dbReference>
<dbReference type="InterPro" id="IPR016164">
    <property type="entry name" value="FAD-linked_Oxase-like_C"/>
</dbReference>
<evidence type="ECO:0000256" key="2">
    <source>
        <dbReference type="ARBA" id="ARBA00022630"/>
    </source>
</evidence>
<dbReference type="Gene3D" id="3.30.70.3450">
    <property type="match status" value="1"/>
</dbReference>
<comment type="similarity">
    <text evidence="1">Belongs to the FAD-binding oxidoreductase/transferase type 4 family.</text>
</comment>
<feature type="domain" description="FAD-binding PCMH-type" evidence="9">
    <location>
        <begin position="85"/>
        <end position="265"/>
    </location>
</feature>
<evidence type="ECO:0000256" key="7">
    <source>
        <dbReference type="PIRSR" id="PIRSR625650-4"/>
    </source>
</evidence>
<evidence type="ECO:0000256" key="5">
    <source>
        <dbReference type="PIRSR" id="PIRSR625650-2"/>
    </source>
</evidence>
<feature type="binding site" evidence="5">
    <location>
        <position position="390"/>
    </location>
    <ligand>
        <name>substrate</name>
    </ligand>
</feature>
<dbReference type="InterPro" id="IPR016166">
    <property type="entry name" value="FAD-bd_PCMH"/>
</dbReference>
<comment type="cofactor">
    <cofactor evidence="6">
        <name>FAD</name>
        <dbReference type="ChEBI" id="CHEBI:57692"/>
    </cofactor>
</comment>
<feature type="binding site" evidence="6">
    <location>
        <begin position="117"/>
        <end position="123"/>
    </location>
    <ligand>
        <name>FAD</name>
        <dbReference type="ChEBI" id="CHEBI:57692"/>
    </ligand>
</feature>
<reference evidence="10" key="2">
    <citation type="submission" date="2022-08" db="EMBL/GenBank/DDBJ databases">
        <authorList>
            <person name="Dong C."/>
        </authorList>
    </citation>
    <scope>NUCLEOTIDE SEQUENCE</scope>
    <source>
        <strain evidence="10">59MF3M-4</strain>
    </source>
</reference>
<dbReference type="Pfam" id="PF02913">
    <property type="entry name" value="FAD-oxidase_C"/>
    <property type="match status" value="1"/>
</dbReference>
<dbReference type="SUPFAM" id="SSF56176">
    <property type="entry name" value="FAD-binding/transporter-associated domain-like"/>
    <property type="match status" value="1"/>
</dbReference>
<evidence type="ECO:0000256" key="8">
    <source>
        <dbReference type="SAM" id="MobiDB-lite"/>
    </source>
</evidence>
<dbReference type="PANTHER" id="PTHR46568:SF1">
    <property type="entry name" value="ALKYLDIHYDROXYACETONEPHOSPHATE SYNTHASE, PEROXISOMAL"/>
    <property type="match status" value="1"/>
</dbReference>
<feature type="region of interest" description="Disordered" evidence="8">
    <location>
        <begin position="522"/>
        <end position="558"/>
    </location>
</feature>
<dbReference type="Gene3D" id="3.30.300.330">
    <property type="match status" value="1"/>
</dbReference>
<dbReference type="EMBL" id="JAOANI010000019">
    <property type="protein sequence ID" value="MCT7359897.1"/>
    <property type="molecule type" value="Genomic_DNA"/>
</dbReference>
<gene>
    <name evidence="10" type="ORF">NYR02_12830</name>
</gene>
<feature type="site" description="Important for enzyme activity" evidence="7">
    <location>
        <position position="300"/>
    </location>
</feature>
<name>A0A9X3AHI3_9GAMM</name>
<dbReference type="GO" id="GO:0071949">
    <property type="term" value="F:FAD binding"/>
    <property type="evidence" value="ECO:0007669"/>
    <property type="project" value="InterPro"/>
</dbReference>
<evidence type="ECO:0000313" key="10">
    <source>
        <dbReference type="EMBL" id="MCT7359897.1"/>
    </source>
</evidence>
<dbReference type="GO" id="GO:0008609">
    <property type="term" value="F:alkylglycerone-phosphate synthase activity"/>
    <property type="evidence" value="ECO:0007669"/>
    <property type="project" value="InterPro"/>
</dbReference>
<evidence type="ECO:0000256" key="4">
    <source>
        <dbReference type="PIRSR" id="PIRSR625650-1"/>
    </source>
</evidence>
<dbReference type="InterPro" id="IPR016169">
    <property type="entry name" value="FAD-bd_PCMH_sub2"/>
</dbReference>
<evidence type="ECO:0000256" key="3">
    <source>
        <dbReference type="ARBA" id="ARBA00022827"/>
    </source>
</evidence>
<dbReference type="AlphaFoldDB" id="A0A9X3AHI3"/>
<dbReference type="SUPFAM" id="SSF55103">
    <property type="entry name" value="FAD-linked oxidases, C-terminal domain"/>
    <property type="match status" value="1"/>
</dbReference>
<feature type="active site" description="Proton donor/acceptor" evidence="4">
    <location>
        <position position="451"/>
    </location>
</feature>
<dbReference type="GO" id="GO:0008610">
    <property type="term" value="P:lipid biosynthetic process"/>
    <property type="evidence" value="ECO:0007669"/>
    <property type="project" value="InterPro"/>
</dbReference>
<evidence type="ECO:0000313" key="11">
    <source>
        <dbReference type="Proteomes" id="UP001147830"/>
    </source>
</evidence>
<dbReference type="InterPro" id="IPR004113">
    <property type="entry name" value="FAD-bd_oxidored_4_C"/>
</dbReference>
<evidence type="ECO:0000259" key="9">
    <source>
        <dbReference type="PROSITE" id="PS51387"/>
    </source>
</evidence>
<dbReference type="InterPro" id="IPR025650">
    <property type="entry name" value="Alkyl-DHAP_Synthase"/>
</dbReference>
<dbReference type="InterPro" id="IPR016167">
    <property type="entry name" value="FAD-bd_PCMH_sub1"/>
</dbReference>
<organism evidence="10 11">
    <name type="scientific">Thalassolituus pacificus</name>
    <dbReference type="NCBI Taxonomy" id="2975440"/>
    <lineage>
        <taxon>Bacteria</taxon>
        <taxon>Pseudomonadati</taxon>
        <taxon>Pseudomonadota</taxon>
        <taxon>Gammaproteobacteria</taxon>
        <taxon>Oceanospirillales</taxon>
        <taxon>Oceanospirillaceae</taxon>
        <taxon>Thalassolituus</taxon>
    </lineage>
</organism>
<dbReference type="RefSeq" id="WP_260976748.1">
    <property type="nucleotide sequence ID" value="NZ_JAOANI010000019.1"/>
</dbReference>
<dbReference type="PROSITE" id="PS51387">
    <property type="entry name" value="FAD_PCMH"/>
    <property type="match status" value="1"/>
</dbReference>
<dbReference type="InterPro" id="IPR006094">
    <property type="entry name" value="Oxid_FAD_bind_N"/>
</dbReference>
<sequence length="558" mass="61896">MGRRWNGWGDESYIKEVPAHGERLIHSVIGETHALTDATLESVMAQVPASRLPAHPLVVTAAEDRVRHARGQSFPDWLAMRSGDFGVFPDGVAYPETSSQVRELLDYAVEHDVEVIPYGGGTSVAGHITPLASQRAILTIDLGRMNQLMELNEESQIATFGAGTPGPLVESQLRARGYTLGHFPQSWELSTIGGWVASRSSGQQSLRYGRIEQMFAGGRMETLLGTMDIPTIPASSAGPDMREITMGMEGRMGIFTEVKVRVTRMAEEERFFVVFMPNWQAAKTAVRELVQNKVPMSMMRVSNAKEAKTHLHLGTQEKQFKLLDRFLRLMGMGDERCMLTYGVTGTKYQNKTSLKQIRKVLKSHGGVGGPLANIMGSIWSHGRFKFPYLRETTWTRGIAVDTLETSTDWDNIDQLMADVESALETALRSDGEEVMVFTHLSHMYTQGSSIYTTYFFRCADSYEETLERWRKLKNKASSVIARGRATISHQHGVGKDHAPYLPAEKGALGMRVLNTLVQDFDPQQRMNPGTLLEKSNAGNTAEHAAKKAQQEAAESVVG</sequence>
<reference evidence="10" key="1">
    <citation type="journal article" date="2022" name="Front. Microbiol.">
        <title>Genome-based taxonomic rearrangement of Oceanobacter-related bacteria including the description of Thalassolituus hydrocarbonoclasticus sp. nov. and Thalassolituus pacificus sp. nov. and emended description of the genus Thalassolituus.</title>
        <authorList>
            <person name="Dong C."/>
            <person name="Wei L."/>
            <person name="Wang J."/>
            <person name="Lai Q."/>
            <person name="Huang Z."/>
            <person name="Shao Z."/>
        </authorList>
    </citation>
    <scope>NUCLEOTIDE SEQUENCE</scope>
    <source>
        <strain evidence="10">59MF3M-4</strain>
    </source>
</reference>
<keyword evidence="3 6" id="KW-0274">FAD</keyword>
<keyword evidence="2" id="KW-0285">Flavoprotein</keyword>
<accession>A0A9X3AHI3</accession>
<dbReference type="Gene3D" id="3.30.43.10">
    <property type="entry name" value="Uridine Diphospho-n-acetylenolpyruvylglucosamine Reductase, domain 2"/>
    <property type="match status" value="1"/>
</dbReference>
<keyword evidence="11" id="KW-1185">Reference proteome</keyword>
<dbReference type="PANTHER" id="PTHR46568">
    <property type="entry name" value="ALKYLDIHYDROXYACETONEPHOSPHATE SYNTHASE, PEROXISOMAL"/>
    <property type="match status" value="1"/>
</dbReference>
<comment type="caution">
    <text evidence="10">The sequence shown here is derived from an EMBL/GenBank/DDBJ whole genome shotgun (WGS) entry which is preliminary data.</text>
</comment>
<evidence type="ECO:0000256" key="6">
    <source>
        <dbReference type="PIRSR" id="PIRSR625650-3"/>
    </source>
</evidence>
<protein>
    <submittedName>
        <fullName evidence="10">FAD-binding oxidoreductase</fullName>
    </submittedName>
</protein>
<dbReference type="InterPro" id="IPR036318">
    <property type="entry name" value="FAD-bd_PCMH-like_sf"/>
</dbReference>
<dbReference type="Pfam" id="PF01565">
    <property type="entry name" value="FAD_binding_4"/>
    <property type="match status" value="1"/>
</dbReference>
<dbReference type="Proteomes" id="UP001147830">
    <property type="component" value="Unassembled WGS sequence"/>
</dbReference>